<evidence type="ECO:0000256" key="6">
    <source>
        <dbReference type="ARBA" id="ARBA00022490"/>
    </source>
</evidence>
<gene>
    <name evidence="9" type="ORF">CTheo_2834</name>
</gene>
<reference evidence="9 10" key="1">
    <citation type="journal article" date="2019" name="Fungal Biol. Biotechnol.">
        <title>Draft genome sequence of fastidious pathogen Ceratobasidium theobromae, which causes vascular-streak dieback in Theobroma cacao.</title>
        <authorList>
            <person name="Ali S.S."/>
            <person name="Asman A."/>
            <person name="Shao J."/>
            <person name="Firmansyah A.P."/>
            <person name="Susilo A.W."/>
            <person name="Rosmana A."/>
            <person name="McMahon P."/>
            <person name="Junaid M."/>
            <person name="Guest D."/>
            <person name="Kheng T.Y."/>
            <person name="Meinhardt L.W."/>
            <person name="Bailey B.A."/>
        </authorList>
    </citation>
    <scope>NUCLEOTIDE SEQUENCE [LARGE SCALE GENOMIC DNA]</scope>
    <source>
        <strain evidence="9 10">CT2</strain>
    </source>
</reference>
<dbReference type="Pfam" id="PF10483">
    <property type="entry name" value="Elong_Iki1"/>
    <property type="match status" value="1"/>
</dbReference>
<keyword evidence="10" id="KW-1185">Reference proteome</keyword>
<dbReference type="EMBL" id="SSOP01000031">
    <property type="protein sequence ID" value="KAB5593754.1"/>
    <property type="molecule type" value="Genomic_DNA"/>
</dbReference>
<dbReference type="GO" id="GO:0002098">
    <property type="term" value="P:tRNA wobble uridine modification"/>
    <property type="evidence" value="ECO:0007669"/>
    <property type="project" value="InterPro"/>
</dbReference>
<evidence type="ECO:0000256" key="3">
    <source>
        <dbReference type="ARBA" id="ARBA00005043"/>
    </source>
</evidence>
<dbReference type="PANTHER" id="PTHR15641:SF1">
    <property type="entry name" value="ELONGATOR COMPLEX PROTEIN 5"/>
    <property type="match status" value="1"/>
</dbReference>
<accession>A0A5N5QPX7</accession>
<dbReference type="GO" id="GO:0005829">
    <property type="term" value="C:cytosol"/>
    <property type="evidence" value="ECO:0007669"/>
    <property type="project" value="TreeGrafter"/>
</dbReference>
<evidence type="ECO:0000256" key="2">
    <source>
        <dbReference type="ARBA" id="ARBA00004496"/>
    </source>
</evidence>
<evidence type="ECO:0000313" key="9">
    <source>
        <dbReference type="EMBL" id="KAB5593754.1"/>
    </source>
</evidence>
<dbReference type="PANTHER" id="PTHR15641">
    <property type="entry name" value="ELONGATOR COMPLEX PROTEIN 5"/>
    <property type="match status" value="1"/>
</dbReference>
<protein>
    <recommendedName>
        <fullName evidence="5">Elongator complex protein 5</fullName>
    </recommendedName>
</protein>
<evidence type="ECO:0000256" key="5">
    <source>
        <dbReference type="ARBA" id="ARBA00020264"/>
    </source>
</evidence>
<dbReference type="InterPro" id="IPR019519">
    <property type="entry name" value="Elp5"/>
</dbReference>
<keyword evidence="8" id="KW-0539">Nucleus</keyword>
<evidence type="ECO:0000256" key="1">
    <source>
        <dbReference type="ARBA" id="ARBA00004123"/>
    </source>
</evidence>
<comment type="subcellular location">
    <subcellularLocation>
        <location evidence="2">Cytoplasm</location>
    </subcellularLocation>
    <subcellularLocation>
        <location evidence="1">Nucleus</location>
    </subcellularLocation>
</comment>
<dbReference type="GO" id="GO:0033588">
    <property type="term" value="C:elongator holoenzyme complex"/>
    <property type="evidence" value="ECO:0007669"/>
    <property type="project" value="InterPro"/>
</dbReference>
<name>A0A5N5QPX7_9AGAM</name>
<evidence type="ECO:0000256" key="4">
    <source>
        <dbReference type="ARBA" id="ARBA00009567"/>
    </source>
</evidence>
<sequence length="380" mass="42181">MAAQIKSSKASLFNPLDTSPSLLLLEYDLASPFAPILRQIVQDAITCRAQVIFVSLVLPPERYLGPLKSSLFHTLDFTNIVPAYSTEMLESNVFPEIAAKVSLLLEGSLVLVIDSVDTMLADSGSRAHTISTLSHIFGRIVKHSNSSRLVLPITLESPLLPYLTSTTFRALVQKPEGSRPAPIHTLIHSILHPPVLLSYLVQQYHLTLPPVDTAPEVSTSRFWSVFIPVTRRHVGERLVMSIGIDELGTPGVINQLSDRDQTHGVIEMRIRSRTGGQKGIRTVLRGWRFDPEFTRVTWCGWGDIPALREYATQRIDSTSSNPAMEHTTFNLQLSDTQQQARASVPLPYTNEAKADGGEIIYVPDQADDFDDDDPDDDLYI</sequence>
<dbReference type="UniPathway" id="UPA00988"/>
<comment type="caution">
    <text evidence="9">The sequence shown here is derived from an EMBL/GenBank/DDBJ whole genome shotgun (WGS) entry which is preliminary data.</text>
</comment>
<dbReference type="AlphaFoldDB" id="A0A5N5QPX7"/>
<evidence type="ECO:0000256" key="7">
    <source>
        <dbReference type="ARBA" id="ARBA00022694"/>
    </source>
</evidence>
<evidence type="ECO:0000256" key="8">
    <source>
        <dbReference type="ARBA" id="ARBA00023242"/>
    </source>
</evidence>
<comment type="similarity">
    <text evidence="4">Belongs to the ELP5 family.</text>
</comment>
<dbReference type="GO" id="GO:0005634">
    <property type="term" value="C:nucleus"/>
    <property type="evidence" value="ECO:0007669"/>
    <property type="project" value="UniProtKB-SubCell"/>
</dbReference>
<evidence type="ECO:0000313" key="10">
    <source>
        <dbReference type="Proteomes" id="UP000383932"/>
    </source>
</evidence>
<organism evidence="9 10">
    <name type="scientific">Ceratobasidium theobromae</name>
    <dbReference type="NCBI Taxonomy" id="1582974"/>
    <lineage>
        <taxon>Eukaryota</taxon>
        <taxon>Fungi</taxon>
        <taxon>Dikarya</taxon>
        <taxon>Basidiomycota</taxon>
        <taxon>Agaricomycotina</taxon>
        <taxon>Agaricomycetes</taxon>
        <taxon>Cantharellales</taxon>
        <taxon>Ceratobasidiaceae</taxon>
        <taxon>Ceratobasidium</taxon>
    </lineage>
</organism>
<keyword evidence="6" id="KW-0963">Cytoplasm</keyword>
<dbReference type="Proteomes" id="UP000383932">
    <property type="component" value="Unassembled WGS sequence"/>
</dbReference>
<proteinExistence type="inferred from homology"/>
<dbReference type="GO" id="GO:0000049">
    <property type="term" value="F:tRNA binding"/>
    <property type="evidence" value="ECO:0007669"/>
    <property type="project" value="TreeGrafter"/>
</dbReference>
<keyword evidence="7" id="KW-0819">tRNA processing</keyword>
<comment type="pathway">
    <text evidence="3">tRNA modification; 5-methoxycarbonylmethyl-2-thiouridine-tRNA biosynthesis.</text>
</comment>
<dbReference type="OrthoDB" id="166907at2759"/>